<gene>
    <name evidence="1" type="ORF">BHV66_08320</name>
</gene>
<dbReference type="AlphaFoldDB" id="A0A1Q6F496"/>
<sequence>MALEQEISKGIMEAMKAKDTVRLTTLRNVKKYIIEAKTASAGITELSDAEVLKIIAKLAKQGAESAAVYAQQNRPDLAAEESAQVAVLQTFLPKQMTGEELTEAVRSIIAEVGATSMKEMGKVMGVASKKLAGMADGKDISAKVKELLA</sequence>
<dbReference type="InterPro" id="IPR019004">
    <property type="entry name" value="YqeY/Aim41"/>
</dbReference>
<dbReference type="InterPro" id="IPR003789">
    <property type="entry name" value="Asn/Gln_tRNA_amidoTrase-B-like"/>
</dbReference>
<dbReference type="GO" id="GO:0016740">
    <property type="term" value="F:transferase activity"/>
    <property type="evidence" value="ECO:0007669"/>
    <property type="project" value="UniProtKB-KW"/>
</dbReference>
<keyword evidence="1" id="KW-0808">Transferase</keyword>
<dbReference type="RefSeq" id="WP_022459912.1">
    <property type="nucleotide sequence ID" value="NZ_BAAFLA010000001.1"/>
</dbReference>
<dbReference type="Gene3D" id="1.10.10.410">
    <property type="match status" value="1"/>
</dbReference>
<dbReference type="GO" id="GO:0016884">
    <property type="term" value="F:carbon-nitrogen ligase activity, with glutamine as amido-N-donor"/>
    <property type="evidence" value="ECO:0007669"/>
    <property type="project" value="InterPro"/>
</dbReference>
<name>A0A1Q6F496_9BACT</name>
<dbReference type="SUPFAM" id="SSF89095">
    <property type="entry name" value="GatB/YqeY motif"/>
    <property type="match status" value="1"/>
</dbReference>
<dbReference type="InterPro" id="IPR042184">
    <property type="entry name" value="YqeY/Aim41_N"/>
</dbReference>
<dbReference type="InterPro" id="IPR023168">
    <property type="entry name" value="GatB_Yqey_C_2"/>
</dbReference>
<evidence type="ECO:0000313" key="1">
    <source>
        <dbReference type="EMBL" id="OKY93646.1"/>
    </source>
</evidence>
<dbReference type="EMBL" id="MNQH01000033">
    <property type="protein sequence ID" value="OKY93646.1"/>
    <property type="molecule type" value="Genomic_DNA"/>
</dbReference>
<evidence type="ECO:0000313" key="2">
    <source>
        <dbReference type="Proteomes" id="UP000187417"/>
    </source>
</evidence>
<proteinExistence type="predicted"/>
<dbReference type="PANTHER" id="PTHR28055:SF1">
    <property type="entry name" value="ALTERED INHERITANCE OF MITOCHONDRIA PROTEIN 41, MITOCHONDRIAL"/>
    <property type="match status" value="1"/>
</dbReference>
<dbReference type="PANTHER" id="PTHR28055">
    <property type="entry name" value="ALTERED INHERITANCE OF MITOCHONDRIA PROTEIN 41, MITOCHONDRIAL"/>
    <property type="match status" value="1"/>
</dbReference>
<comment type="caution">
    <text evidence="1">The sequence shown here is derived from an EMBL/GenBank/DDBJ whole genome shotgun (WGS) entry which is preliminary data.</text>
</comment>
<organism evidence="1 2">
    <name type="scientific">Alistipes putredinis</name>
    <dbReference type="NCBI Taxonomy" id="28117"/>
    <lineage>
        <taxon>Bacteria</taxon>
        <taxon>Pseudomonadati</taxon>
        <taxon>Bacteroidota</taxon>
        <taxon>Bacteroidia</taxon>
        <taxon>Bacteroidales</taxon>
        <taxon>Rikenellaceae</taxon>
        <taxon>Alistipes</taxon>
    </lineage>
</organism>
<reference evidence="1 2" key="1">
    <citation type="journal article" date="2016" name="Nat. Biotechnol.">
        <title>Measurement of bacterial replication rates in microbial communities.</title>
        <authorList>
            <person name="Brown C.T."/>
            <person name="Olm M.R."/>
            <person name="Thomas B.C."/>
            <person name="Banfield J.F."/>
        </authorList>
    </citation>
    <scope>NUCLEOTIDE SEQUENCE [LARGE SCALE GENOMIC DNA]</scope>
    <source>
        <strain evidence="1">CAG:67_53_122</strain>
    </source>
</reference>
<dbReference type="Gene3D" id="1.10.1510.10">
    <property type="entry name" value="Uncharacterised protein YqeY/AIM41 PF09424, N-terminal domain"/>
    <property type="match status" value="1"/>
</dbReference>
<accession>A0A1Q6F496</accession>
<dbReference type="Proteomes" id="UP000187417">
    <property type="component" value="Unassembled WGS sequence"/>
</dbReference>
<protein>
    <submittedName>
        <fullName evidence="1">Glutamyl-tRNA amidotransferase</fullName>
    </submittedName>
</protein>
<dbReference type="Pfam" id="PF09424">
    <property type="entry name" value="YqeY"/>
    <property type="match status" value="1"/>
</dbReference>
<dbReference type="STRING" id="28117.BHV66_08320"/>